<evidence type="ECO:0000313" key="2">
    <source>
        <dbReference type="EMBL" id="ADB87188.1"/>
    </source>
</evidence>
<protein>
    <submittedName>
        <fullName evidence="2">Uncharacterized protein</fullName>
    </submittedName>
</protein>
<feature type="transmembrane region" description="Helical" evidence="1">
    <location>
        <begin position="300"/>
        <end position="325"/>
    </location>
</feature>
<dbReference type="KEGG" id="sii:LD85_1521"/>
<feature type="transmembrane region" description="Helical" evidence="1">
    <location>
        <begin position="256"/>
        <end position="279"/>
    </location>
</feature>
<feature type="transmembrane region" description="Helical" evidence="1">
    <location>
        <begin position="331"/>
        <end position="358"/>
    </location>
</feature>
<name>D2PK85_SACI9</name>
<proteinExistence type="predicted"/>
<dbReference type="AlphaFoldDB" id="D2PK85"/>
<dbReference type="RefSeq" id="WP_012952861.1">
    <property type="nucleotide sequence ID" value="NC_013769.1"/>
</dbReference>
<dbReference type="EMBL" id="CP001731">
    <property type="protein sequence ID" value="ADB87188.1"/>
    <property type="molecule type" value="Genomic_DNA"/>
</dbReference>
<keyword evidence="1" id="KW-1133">Transmembrane helix</keyword>
<accession>D2PK85</accession>
<gene>
    <name evidence="2" type="ordered locus">LD85_1521</name>
</gene>
<dbReference type="HOGENOM" id="CLU_747263_0_0_2"/>
<evidence type="ECO:0000256" key="1">
    <source>
        <dbReference type="SAM" id="Phobius"/>
    </source>
</evidence>
<keyword evidence="1" id="KW-0472">Membrane</keyword>
<evidence type="ECO:0000313" key="3">
    <source>
        <dbReference type="Proteomes" id="UP000001404"/>
    </source>
</evidence>
<dbReference type="Proteomes" id="UP000001404">
    <property type="component" value="Chromosome"/>
</dbReference>
<organism evidence="2 3">
    <name type="scientific">Saccharolobus islandicus (strain L.D.8.5 / Lassen #2)</name>
    <name type="common">Sulfolobus islandicus</name>
    <dbReference type="NCBI Taxonomy" id="425944"/>
    <lineage>
        <taxon>Archaea</taxon>
        <taxon>Thermoproteota</taxon>
        <taxon>Thermoprotei</taxon>
        <taxon>Sulfolobales</taxon>
        <taxon>Sulfolobaceae</taxon>
        <taxon>Saccharolobus</taxon>
    </lineage>
</organism>
<keyword evidence="1" id="KW-0812">Transmembrane</keyword>
<reference evidence="3" key="1">
    <citation type="journal article" date="2009" name="Proc. Natl. Acad. Sci. U.S.A.">
        <title>Biogeography of the Sulfolobus islandicus pan-genome.</title>
        <authorList>
            <person name="Reno M.L."/>
            <person name="Held N.L."/>
            <person name="Fields C.J."/>
            <person name="Burke P.V."/>
            <person name="Whitaker R.J."/>
        </authorList>
    </citation>
    <scope>NUCLEOTIDE SEQUENCE [LARGE SCALE GENOMIC DNA]</scope>
    <source>
        <strain evidence="3">L.D.8.5 / Lassen #2</strain>
    </source>
</reference>
<sequence length="371" mass="43602">MLFSITRRWRIKKKREESHDVRLTFVSSGEYYEKLRLIGLELFNKYINSPDLQDEVVLAWGALFHLISGELAINSEKREEIKSEIRKRLESLIYQLSESMKSNWELGFAASVYLYVLKMIGSNVDDLEDKLHSILKSVNFYRIVGVNKIPEFLGFTFAMFNEICPDDACKLYYFMYKKINNEDINPEQKQFNRNDLVESLLAYYIYGESSGLQLNQLWTQIIREIMEKDVNEYMKNYEPYGGEYHSSEVFIPKEKLFLLLILMKLLNLDKVVYVIGLSNEEEMKKILEQDKEIKKANRRATIILVSSLISITLLIIWGFVIPFMFPSYFQTLLHSIVAIVVLVISYMLGLISIIIEILKRLLDWVRVKKVN</sequence>